<keyword evidence="3 6" id="KW-0689">Ribosomal protein</keyword>
<dbReference type="InterPro" id="IPR036899">
    <property type="entry name" value="Ribosomal_uL13_sf"/>
</dbReference>
<dbReference type="RefSeq" id="WP_304122707.1">
    <property type="nucleotide sequence ID" value="NZ_DYZA01000169.1"/>
</dbReference>
<comment type="similarity">
    <text evidence="1 6 7">Belongs to the universal ribosomal protein uL13 family.</text>
</comment>
<dbReference type="PROSITE" id="PS00783">
    <property type="entry name" value="RIBOSOMAL_L13"/>
    <property type="match status" value="1"/>
</dbReference>
<dbReference type="InterPro" id="IPR005822">
    <property type="entry name" value="Ribosomal_uL13"/>
</dbReference>
<evidence type="ECO:0000256" key="6">
    <source>
        <dbReference type="HAMAP-Rule" id="MF_01366"/>
    </source>
</evidence>
<evidence type="ECO:0000256" key="5">
    <source>
        <dbReference type="ARBA" id="ARBA00035201"/>
    </source>
</evidence>
<dbReference type="PIRSF" id="PIRSF002181">
    <property type="entry name" value="Ribosomal_L13"/>
    <property type="match status" value="1"/>
</dbReference>
<dbReference type="FunFam" id="3.90.1180.10:FF:000001">
    <property type="entry name" value="50S ribosomal protein L13"/>
    <property type="match status" value="1"/>
</dbReference>
<protein>
    <recommendedName>
        <fullName evidence="5 6">Large ribosomal subunit protein uL13</fullName>
    </recommendedName>
</protein>
<comment type="subunit">
    <text evidence="2 6">Part of the 50S ribosomal subunit.</text>
</comment>
<dbReference type="HAMAP" id="MF_01366">
    <property type="entry name" value="Ribosomal_uL13"/>
    <property type="match status" value="1"/>
</dbReference>
<keyword evidence="4 6" id="KW-0687">Ribonucleoprotein</keyword>
<reference evidence="9" key="2">
    <citation type="submission" date="2021-09" db="EMBL/GenBank/DDBJ databases">
        <authorList>
            <person name="Gilroy R."/>
        </authorList>
    </citation>
    <scope>NUCLEOTIDE SEQUENCE</scope>
    <source>
        <strain evidence="9">ChiGjej2B2-19336</strain>
    </source>
</reference>
<comment type="caution">
    <text evidence="9">The sequence shown here is derived from an EMBL/GenBank/DDBJ whole genome shotgun (WGS) entry which is preliminary data.</text>
</comment>
<evidence type="ECO:0000256" key="2">
    <source>
        <dbReference type="ARBA" id="ARBA00011838"/>
    </source>
</evidence>
<gene>
    <name evidence="6 8 9" type="primary">rplM</name>
    <name evidence="9" type="ORF">K8W16_08455</name>
</gene>
<evidence type="ECO:0000256" key="3">
    <source>
        <dbReference type="ARBA" id="ARBA00022980"/>
    </source>
</evidence>
<dbReference type="InterPro" id="IPR023563">
    <property type="entry name" value="Ribosomal_uL13_CS"/>
</dbReference>
<dbReference type="Proteomes" id="UP000698963">
    <property type="component" value="Unassembled WGS sequence"/>
</dbReference>
<dbReference type="GO" id="GO:0006412">
    <property type="term" value="P:translation"/>
    <property type="evidence" value="ECO:0007669"/>
    <property type="project" value="UniProtKB-UniRule"/>
</dbReference>
<evidence type="ECO:0000256" key="8">
    <source>
        <dbReference type="RuleBase" id="RU003878"/>
    </source>
</evidence>
<dbReference type="Pfam" id="PF00572">
    <property type="entry name" value="Ribosomal_L13"/>
    <property type="match status" value="1"/>
</dbReference>
<dbReference type="PANTHER" id="PTHR11545:SF2">
    <property type="entry name" value="LARGE RIBOSOMAL SUBUNIT PROTEIN UL13M"/>
    <property type="match status" value="1"/>
</dbReference>
<dbReference type="CDD" id="cd00392">
    <property type="entry name" value="Ribosomal_L13"/>
    <property type="match status" value="1"/>
</dbReference>
<evidence type="ECO:0000256" key="7">
    <source>
        <dbReference type="RuleBase" id="RU003877"/>
    </source>
</evidence>
<dbReference type="SUPFAM" id="SSF52161">
    <property type="entry name" value="Ribosomal protein L13"/>
    <property type="match status" value="1"/>
</dbReference>
<dbReference type="AlphaFoldDB" id="A0A921AXF9"/>
<name>A0A921AXF9_9BACT</name>
<evidence type="ECO:0000256" key="4">
    <source>
        <dbReference type="ARBA" id="ARBA00023274"/>
    </source>
</evidence>
<accession>A0A921AXF9</accession>
<proteinExistence type="inferred from homology"/>
<comment type="function">
    <text evidence="6 8">This protein is one of the early assembly proteins of the 50S ribosomal subunit, although it is not seen to bind rRNA by itself. It is important during the early stages of 50S assembly.</text>
</comment>
<dbReference type="PANTHER" id="PTHR11545">
    <property type="entry name" value="RIBOSOMAL PROTEIN L13"/>
    <property type="match status" value="1"/>
</dbReference>
<evidence type="ECO:0000256" key="1">
    <source>
        <dbReference type="ARBA" id="ARBA00006227"/>
    </source>
</evidence>
<dbReference type="InterPro" id="IPR005823">
    <property type="entry name" value="Ribosomal_uL13_bac-type"/>
</dbReference>
<reference evidence="9" key="1">
    <citation type="journal article" date="2021" name="PeerJ">
        <title>Extensive microbial diversity within the chicken gut microbiome revealed by metagenomics and culture.</title>
        <authorList>
            <person name="Gilroy R."/>
            <person name="Ravi A."/>
            <person name="Getino M."/>
            <person name="Pursley I."/>
            <person name="Horton D.L."/>
            <person name="Alikhan N.F."/>
            <person name="Baker D."/>
            <person name="Gharbi K."/>
            <person name="Hall N."/>
            <person name="Watson M."/>
            <person name="Adriaenssens E.M."/>
            <person name="Foster-Nyarko E."/>
            <person name="Jarju S."/>
            <person name="Secka A."/>
            <person name="Antonio M."/>
            <person name="Oren A."/>
            <person name="Chaudhuri R.R."/>
            <person name="La Ragione R."/>
            <person name="Hildebrand F."/>
            <person name="Pallen M.J."/>
        </authorList>
    </citation>
    <scope>NUCLEOTIDE SEQUENCE</scope>
    <source>
        <strain evidence="9">ChiGjej2B2-19336</strain>
    </source>
</reference>
<dbReference type="GO" id="GO:0003729">
    <property type="term" value="F:mRNA binding"/>
    <property type="evidence" value="ECO:0007669"/>
    <property type="project" value="TreeGrafter"/>
</dbReference>
<organism evidence="9 10">
    <name type="scientific">Mailhella massiliensis</name>
    <dbReference type="NCBI Taxonomy" id="1903261"/>
    <lineage>
        <taxon>Bacteria</taxon>
        <taxon>Pseudomonadati</taxon>
        <taxon>Thermodesulfobacteriota</taxon>
        <taxon>Desulfovibrionia</taxon>
        <taxon>Desulfovibrionales</taxon>
        <taxon>Desulfovibrionaceae</taxon>
        <taxon>Mailhella</taxon>
    </lineage>
</organism>
<dbReference type="GO" id="GO:0022625">
    <property type="term" value="C:cytosolic large ribosomal subunit"/>
    <property type="evidence" value="ECO:0007669"/>
    <property type="project" value="TreeGrafter"/>
</dbReference>
<dbReference type="NCBIfam" id="TIGR01066">
    <property type="entry name" value="rplM_bact"/>
    <property type="match status" value="1"/>
</dbReference>
<dbReference type="EMBL" id="DYZA01000169">
    <property type="protein sequence ID" value="HJD97660.1"/>
    <property type="molecule type" value="Genomic_DNA"/>
</dbReference>
<evidence type="ECO:0000313" key="10">
    <source>
        <dbReference type="Proteomes" id="UP000698963"/>
    </source>
</evidence>
<evidence type="ECO:0000313" key="9">
    <source>
        <dbReference type="EMBL" id="HJD97660.1"/>
    </source>
</evidence>
<dbReference type="GO" id="GO:0003735">
    <property type="term" value="F:structural constituent of ribosome"/>
    <property type="evidence" value="ECO:0007669"/>
    <property type="project" value="InterPro"/>
</dbReference>
<sequence length="144" mass="16417">MKTFSPTPADIDRQWYLVDAEDQILGRLATQIAHRLRGKHKPEFAPHMDNGDFIVVINCEKIRVTGTKMHDKFYYSHSGWVGGLKEVSLEKMLATKPEEVLRKAVRGMLPKNRLGRAMLKKLKIYVGAEHPHAAQAPKPLTFEK</sequence>
<dbReference type="GO" id="GO:0017148">
    <property type="term" value="P:negative regulation of translation"/>
    <property type="evidence" value="ECO:0007669"/>
    <property type="project" value="TreeGrafter"/>
</dbReference>
<dbReference type="Gene3D" id="3.90.1180.10">
    <property type="entry name" value="Ribosomal protein L13"/>
    <property type="match status" value="1"/>
</dbReference>